<feature type="compositionally biased region" description="Low complexity" evidence="2">
    <location>
        <begin position="473"/>
        <end position="484"/>
    </location>
</feature>
<organism evidence="3 4">
    <name type="scientific">Pseudo-nitzschia multistriata</name>
    <dbReference type="NCBI Taxonomy" id="183589"/>
    <lineage>
        <taxon>Eukaryota</taxon>
        <taxon>Sar</taxon>
        <taxon>Stramenopiles</taxon>
        <taxon>Ochrophyta</taxon>
        <taxon>Bacillariophyta</taxon>
        <taxon>Bacillariophyceae</taxon>
        <taxon>Bacillariophycidae</taxon>
        <taxon>Bacillariales</taxon>
        <taxon>Bacillariaceae</taxon>
        <taxon>Pseudo-nitzschia</taxon>
    </lineage>
</organism>
<protein>
    <submittedName>
        <fullName evidence="3">Uncharacterized protein</fullName>
    </submittedName>
</protein>
<proteinExistence type="predicted"/>
<name>A0A448YWD8_9STRA</name>
<feature type="coiled-coil region" evidence="1">
    <location>
        <begin position="1317"/>
        <end position="1453"/>
    </location>
</feature>
<feature type="region of interest" description="Disordered" evidence="2">
    <location>
        <begin position="1"/>
        <end position="87"/>
    </location>
</feature>
<feature type="compositionally biased region" description="Polar residues" evidence="2">
    <location>
        <begin position="790"/>
        <end position="802"/>
    </location>
</feature>
<feature type="compositionally biased region" description="Polar residues" evidence="2">
    <location>
        <begin position="122"/>
        <end position="132"/>
    </location>
</feature>
<dbReference type="OrthoDB" id="10255522at2759"/>
<evidence type="ECO:0000313" key="4">
    <source>
        <dbReference type="Proteomes" id="UP000291116"/>
    </source>
</evidence>
<feature type="region of interest" description="Disordered" evidence="2">
    <location>
        <begin position="790"/>
        <end position="814"/>
    </location>
</feature>
<feature type="compositionally biased region" description="Polar residues" evidence="2">
    <location>
        <begin position="1"/>
        <end position="13"/>
    </location>
</feature>
<reference evidence="3 4" key="1">
    <citation type="submission" date="2019-01" db="EMBL/GenBank/DDBJ databases">
        <authorList>
            <person name="Ferrante I. M."/>
        </authorList>
    </citation>
    <scope>NUCLEOTIDE SEQUENCE [LARGE SCALE GENOMIC DNA]</scope>
    <source>
        <strain evidence="3 4">B856</strain>
    </source>
</reference>
<feature type="compositionally biased region" description="Basic and acidic residues" evidence="2">
    <location>
        <begin position="705"/>
        <end position="714"/>
    </location>
</feature>
<evidence type="ECO:0000256" key="1">
    <source>
        <dbReference type="SAM" id="Coils"/>
    </source>
</evidence>
<feature type="compositionally biased region" description="Polar residues" evidence="2">
    <location>
        <begin position="32"/>
        <end position="53"/>
    </location>
</feature>
<feature type="region of interest" description="Disordered" evidence="2">
    <location>
        <begin position="690"/>
        <end position="714"/>
    </location>
</feature>
<keyword evidence="4" id="KW-1185">Reference proteome</keyword>
<feature type="coiled-coil region" evidence="1">
    <location>
        <begin position="1075"/>
        <end position="1137"/>
    </location>
</feature>
<feature type="coiled-coil region" evidence="1">
    <location>
        <begin position="517"/>
        <end position="551"/>
    </location>
</feature>
<feature type="compositionally biased region" description="Low complexity" evidence="2">
    <location>
        <begin position="255"/>
        <end position="265"/>
    </location>
</feature>
<accession>A0A448YWD8</accession>
<dbReference type="EMBL" id="CAACVS010000019">
    <property type="protein sequence ID" value="VEU34113.1"/>
    <property type="molecule type" value="Genomic_DNA"/>
</dbReference>
<feature type="compositionally biased region" description="Basic and acidic residues" evidence="2">
    <location>
        <begin position="432"/>
        <end position="445"/>
    </location>
</feature>
<feature type="coiled-coil region" evidence="1">
    <location>
        <begin position="578"/>
        <end position="605"/>
    </location>
</feature>
<feature type="coiled-coil region" evidence="1">
    <location>
        <begin position="970"/>
        <end position="1015"/>
    </location>
</feature>
<feature type="coiled-coil region" evidence="1">
    <location>
        <begin position="1228"/>
        <end position="1287"/>
    </location>
</feature>
<evidence type="ECO:0000313" key="3">
    <source>
        <dbReference type="EMBL" id="VEU34113.1"/>
    </source>
</evidence>
<feature type="coiled-coil region" evidence="1">
    <location>
        <begin position="2006"/>
        <end position="2133"/>
    </location>
</feature>
<feature type="region of interest" description="Disordered" evidence="2">
    <location>
        <begin position="464"/>
        <end position="505"/>
    </location>
</feature>
<feature type="compositionally biased region" description="Polar residues" evidence="2">
    <location>
        <begin position="694"/>
        <end position="704"/>
    </location>
</feature>
<gene>
    <name evidence="3" type="ORF">PSNMU_V1.4_AUG-EV-PASAV3_0008070</name>
</gene>
<keyword evidence="1" id="KW-0175">Coiled coil</keyword>
<feature type="coiled-coil region" evidence="1">
    <location>
        <begin position="1614"/>
        <end position="1711"/>
    </location>
</feature>
<feature type="coiled-coil region" evidence="1">
    <location>
        <begin position="1505"/>
        <end position="1567"/>
    </location>
</feature>
<feature type="coiled-coil region" evidence="1">
    <location>
        <begin position="879"/>
        <end position="934"/>
    </location>
</feature>
<dbReference type="PANTHER" id="PTHR23159:SF60">
    <property type="entry name" value="SPINDLE ASSEMBLY ABNORMAL PROTEIN 4"/>
    <property type="match status" value="1"/>
</dbReference>
<feature type="region of interest" description="Disordered" evidence="2">
    <location>
        <begin position="149"/>
        <end position="266"/>
    </location>
</feature>
<feature type="coiled-coil region" evidence="1">
    <location>
        <begin position="1170"/>
        <end position="1197"/>
    </location>
</feature>
<dbReference type="Proteomes" id="UP000291116">
    <property type="component" value="Unassembled WGS sequence"/>
</dbReference>
<dbReference type="PANTHER" id="PTHR23159">
    <property type="entry name" value="CENTROSOMAL PROTEIN 2"/>
    <property type="match status" value="1"/>
</dbReference>
<feature type="compositionally biased region" description="Basic and acidic residues" evidence="2">
    <location>
        <begin position="219"/>
        <end position="242"/>
    </location>
</feature>
<evidence type="ECO:0000256" key="2">
    <source>
        <dbReference type="SAM" id="MobiDB-lite"/>
    </source>
</evidence>
<feature type="coiled-coil region" evidence="1">
    <location>
        <begin position="1766"/>
        <end position="1797"/>
    </location>
</feature>
<sequence>MATHTDTSSSNDENALLPASPTKLAVAPQAQPLPSVQTNQNLTIDTSASSTAGPSRDKAEGESTSNKDVATDLCPVPSAGSSNNFSIDDCHTIGSLSIESYTTEDEKELAGAAAGGAAATAEKSSADQTPKALNQMMAKFDLLQASSIDEPHQDRMMQTFDLLQKSTIQTPRNEDEGDAQGGQAGGDQLFQVLAASESQTAIEVQQGDDEETDGASSHSSREMYSDLERFRSADSHCDHDASNHNQHINVESSDHSSSSSSKLLSAEQQKLLEDRVLQLTDQVSLLESRNDELQSKLRIQHDKDVQDMYQNPYSDPFAASAAPTPSEAAGNSGFGGNAFLEAATRNLNAAASVQVQAPPVIPHVASLGNLSAAASNADTNSDLHRELTELRMQNQGLQNNLKSSERVKERLKKVLATVEEEHRAQTNLLSTRTRELGESRDREASLRTELDACKVRLEGFEIAQRQKERAATSSGGEESSSNGGPAHSGGRSEQPRKSFFSSSSNAAVPGGDLATALVVSQRQIEALQAHNEELESANANLQKKCDGLTTKYGLTEPPAGDAKGTQLYSRYLEMKSSLSSLSVVLEEVQDKNSALNERVEELESELNEKPSPKASAAEARGSCDEELANATTLQPTISAEQEETLKELVEKLEVQILDYRKAEERHGVVKAELESAVEKLEEEASELRSELIEVTSSPSPTDQARSSKDEGLKEELNRCYKELESRITKEKSDELRSELELLRDAMDAAAEESTHLLNEMEQMLASSREELKQERAKYKDLETRYKELLRSTSGALETNQSPQEEDGNAKEALSNSERLLSENSRLNAAILSLQEQTKQLKIDLDKKTMKVEKSEKRLLSKHEKSQQLKEVNASLREGIQQLKGHLATISEEASRTENTLAKTNEELHSEREKAQKLEVTNGSLQTELEVLKASIVQQTNSDEAANSKSMQLSASLAASKKELFLEKELVEKVMQEKREVQSQFDATKEDLQTRLHSEKKNNSRLDSEILSLQQESERLKLFIAVATKRMEKMDHARSTEKARLRNVEKLLIAERGITRRNAVLVDQATESSRQFSELEKLLATTQQELTEEERRVESLEEQVDGLTVQVKDLEKGKDDLQTSLNEAKAELLTVNAKRLEFESLLAATKADLALQIQSVNAEHASSLVKEAEFNANISVKEEEIRELTSKLAAAKSEKQVLASVAFEQDEDKRSGTISNEFDLRSKKIEELSAKLKSVESSQKELLATIEKISAEKEEATDKAKTLTSELNQRIEEIDALNDKLQQIDIFQGKMEIPKTESEGTEKDKRLEVLSTMIVFLKAKNKSLVSELDRKKKEVEDLTDEVQELECSESHHIEKLDEKNGEIEELIAELRKVEVAKERSESQRLELRTLDQEKSGSLSKMIVVLKEEKESLASSLKRKEENIGQAEALAKLLGEENAELRSNIEALKREKDLGPLSSVKKESVEDKASNDVRLWEVEMLLGSTKRELADVIERNELLMGKNKNLESSIEKCQSTNAQTLKESETHASINNENARKIDLLEKEIATLKEEKESLLKRAAALARRDQIQKASLATSNEEIAKLITTMGDFQERFESLAEQVEKGQAEKMEHMKEFEDKEAKWIAEKEDLNQRINALEAENDVTSCPIQACPTDRSIFNNKISELEQELQLLEVTLDSTKQEREDAIVELDDTRAKFVTCEKELEACRDELESMGVRLKTTSSDRDSAVARSEDASTKLESLEVELKTCRGQIRFFTKKIAELESSTSDSQLESLREELEALKNDKEKLEAAASQEVSGHSLEENKKALELITDELNEAHVREGVLDQMLSSCQKELLACKKKIKSFETQVIDEHYGAGVYDELIARLNKSNDEVIARNKKLKQEVELLKATNGSSPSEDCTEAAAEIAEENVALRTENNRCAREKAKLDRELLKCTKERDSLKATAASLQKNVDELKTKIKVARVVSGEANAEANADASEPKEDDVERENTALKELLAASQRSVTEAKTMQQQLSKQIEAASAREARLKKEVLSIKSRNDEMEKRLEDQEKELDEFESDFALARNDARKVVEELRSQLLQLEKRNKQLEADSSVSKTEDLKNKLRQLIQQNKRLQKEIEYIRVRERRLESQLGLEPRKK</sequence>
<feature type="region of interest" description="Disordered" evidence="2">
    <location>
        <begin position="113"/>
        <end position="132"/>
    </location>
</feature>
<feature type="coiled-coil region" evidence="1">
    <location>
        <begin position="1866"/>
        <end position="1968"/>
    </location>
</feature>
<feature type="region of interest" description="Disordered" evidence="2">
    <location>
        <begin position="426"/>
        <end position="445"/>
    </location>
</feature>